<dbReference type="InterPro" id="IPR045760">
    <property type="entry name" value="DAP_DH_C"/>
</dbReference>
<evidence type="ECO:0000259" key="1">
    <source>
        <dbReference type="Pfam" id="PF19328"/>
    </source>
</evidence>
<proteinExistence type="predicted"/>
<dbReference type="InterPro" id="IPR036291">
    <property type="entry name" value="NAD(P)-bd_dom_sf"/>
</dbReference>
<dbReference type="Gene3D" id="3.40.50.720">
    <property type="entry name" value="NAD(P)-binding Rossmann-like Domain"/>
    <property type="match status" value="1"/>
</dbReference>
<evidence type="ECO:0000313" key="2">
    <source>
        <dbReference type="EMBL" id="ORW22797.1"/>
    </source>
</evidence>
<dbReference type="Pfam" id="PF19328">
    <property type="entry name" value="DAP_DH_C"/>
    <property type="match status" value="1"/>
</dbReference>
<dbReference type="Proteomes" id="UP000193529">
    <property type="component" value="Unassembled WGS sequence"/>
</dbReference>
<feature type="domain" description="2,4-diaminopentanoate dehydrogenase C-terminal" evidence="1">
    <location>
        <begin position="214"/>
        <end position="358"/>
    </location>
</feature>
<gene>
    <name evidence="2" type="ORF">AWC19_13010</name>
</gene>
<evidence type="ECO:0000313" key="3">
    <source>
        <dbReference type="Proteomes" id="UP000193529"/>
    </source>
</evidence>
<name>A0A1X1ZHB9_9MYCO</name>
<comment type="caution">
    <text evidence="2">The sequence shown here is derived from an EMBL/GenBank/DDBJ whole genome shotgun (WGS) entry which is preliminary data.</text>
</comment>
<sequence length="360" mass="38433">MQPDPLVPNGFRSEREAYRVVQWATGTIGRRALRGIIEHPGLRLVGVHVYAQDKIGRDAGELCGLQGAGATGVTATATLDEIVALGADCVLYMPRIPDIDALCRLLSAGANVITTCGQFHHPPSMDRDLRARIEAACAAGGTSIHSTGSSPGFISEAMPLVVLSLQRQLRSLTIDEYADMSRRDSPELMFDLMGFGRPPAPFEEFRADYLRSSFGPSLQLLADAVRLPLDSVRASGELATTAKTVRIAAGTLEAGTVAAQRITVAGIRDGRPLLQFRATWYCARDLEPDWDVAATGWHVVVDGDAPLDIAMRMPVPLDRMAEVSPAYTANRAVNLVPAVCAAAPGIRSTIDLPQVPAALG</sequence>
<organism evidence="2 3">
    <name type="scientific">Mycobacterium palustre</name>
    <dbReference type="NCBI Taxonomy" id="153971"/>
    <lineage>
        <taxon>Bacteria</taxon>
        <taxon>Bacillati</taxon>
        <taxon>Actinomycetota</taxon>
        <taxon>Actinomycetes</taxon>
        <taxon>Mycobacteriales</taxon>
        <taxon>Mycobacteriaceae</taxon>
        <taxon>Mycobacterium</taxon>
        <taxon>Mycobacterium simiae complex</taxon>
    </lineage>
</organism>
<dbReference type="SUPFAM" id="SSF51735">
    <property type="entry name" value="NAD(P)-binding Rossmann-fold domains"/>
    <property type="match status" value="1"/>
</dbReference>
<accession>A0A1X1ZHB9</accession>
<protein>
    <submittedName>
        <fullName evidence="2">Dihydrodipicolinate reductase</fullName>
    </submittedName>
</protein>
<dbReference type="EMBL" id="LQPJ01000112">
    <property type="protein sequence ID" value="ORW22797.1"/>
    <property type="molecule type" value="Genomic_DNA"/>
</dbReference>
<dbReference type="AlphaFoldDB" id="A0A1X1ZHB9"/>
<reference evidence="2 3" key="1">
    <citation type="submission" date="2016-01" db="EMBL/GenBank/DDBJ databases">
        <title>The new phylogeny of the genus Mycobacterium.</title>
        <authorList>
            <person name="Tarcisio F."/>
            <person name="Conor M."/>
            <person name="Antonella G."/>
            <person name="Elisabetta G."/>
            <person name="Giulia F.S."/>
            <person name="Sara T."/>
            <person name="Anna F."/>
            <person name="Clotilde B."/>
            <person name="Roberto B."/>
            <person name="Veronica D.S."/>
            <person name="Fabio R."/>
            <person name="Monica P."/>
            <person name="Olivier J."/>
            <person name="Enrico T."/>
            <person name="Nicola S."/>
        </authorList>
    </citation>
    <scope>NUCLEOTIDE SEQUENCE [LARGE SCALE GENOMIC DNA]</scope>
    <source>
        <strain evidence="2 3">DSM 44572</strain>
    </source>
</reference>
<dbReference type="CDD" id="cd24146">
    <property type="entry name" value="nat-AmDH_N_like"/>
    <property type="match status" value="1"/>
</dbReference>
<dbReference type="STRING" id="153971.AWC19_13010"/>
<keyword evidence="3" id="KW-1185">Reference proteome</keyword>
<dbReference type="OrthoDB" id="4759936at2"/>